<dbReference type="Pfam" id="PF26639">
    <property type="entry name" value="Het-6_barrel"/>
    <property type="match status" value="1"/>
</dbReference>
<evidence type="ECO:0000313" key="2">
    <source>
        <dbReference type="EMBL" id="KAF2402226.1"/>
    </source>
</evidence>
<organism evidence="2 3">
    <name type="scientific">Trichodelitschia bisporula</name>
    <dbReference type="NCBI Taxonomy" id="703511"/>
    <lineage>
        <taxon>Eukaryota</taxon>
        <taxon>Fungi</taxon>
        <taxon>Dikarya</taxon>
        <taxon>Ascomycota</taxon>
        <taxon>Pezizomycotina</taxon>
        <taxon>Dothideomycetes</taxon>
        <taxon>Dothideomycetes incertae sedis</taxon>
        <taxon>Phaeotrichales</taxon>
        <taxon>Phaeotrichaceae</taxon>
        <taxon>Trichodelitschia</taxon>
    </lineage>
</organism>
<dbReference type="OrthoDB" id="5416609at2759"/>
<keyword evidence="3" id="KW-1185">Reference proteome</keyword>
<dbReference type="PANTHER" id="PTHR24148">
    <property type="entry name" value="ANKYRIN REPEAT DOMAIN-CONTAINING PROTEIN 39 HOMOLOG-RELATED"/>
    <property type="match status" value="1"/>
</dbReference>
<dbReference type="AlphaFoldDB" id="A0A6G1I277"/>
<dbReference type="InterPro" id="IPR052895">
    <property type="entry name" value="HetReg/Transcr_Mod"/>
</dbReference>
<dbReference type="Proteomes" id="UP000799640">
    <property type="component" value="Unassembled WGS sequence"/>
</dbReference>
<dbReference type="InterPro" id="IPR010730">
    <property type="entry name" value="HET"/>
</dbReference>
<dbReference type="EMBL" id="ML996691">
    <property type="protein sequence ID" value="KAF2402226.1"/>
    <property type="molecule type" value="Genomic_DNA"/>
</dbReference>
<gene>
    <name evidence="2" type="ORF">EJ06DRAFT_554894</name>
</gene>
<sequence>MSKEARERLATKSVQFHLDHVMPTFDRLGSAIRAQAPASWKAGFLDQNFKHKRYRDRLGTNEKNVKKISIKDDLAYKYSALPENSIRVLTVLPGSGNSSIETTLTPHSIKELHEFDALSYTWGLAPPSQTITIDGKLLAVTLNLGNALRQMRQAENPRRLWIDAICINQMDMDERSYQVTLMREVYMAASLVVVWIGTETADTVPAFDLMRKLAEAKASPNLPQRPILPQDLAALNLPPSDDPSWESLDTIYWRPWYTRVWIVQEISLAKKAVVLCGSQSIGWAEFGDLAVFQSRHLMGRFTGVDPARLESLVRISNEINREVKVELGRLLFYTRSFLATNPRDHIYALLGLSELQIVPNYKAPVRDVLVEATSELLRAAGNIHLLTGVSDSFWSAVEGLPTWVPDWTTPVRAPELLTVLTNPYPRATGETTAQFSIAGDVLSMEGAVIDTVEDIASALHIVHNKGGIGAKLLGKATSQEILDMDKAKRLLSWERVALRLATYPTGDTVETVLHQTLTAGQRLGEPDYDTPDARSQWYAAFRSRWVQPFEKFKFEDMSSGTSDDNAAVAAGFDQALWNSCLGRRLFVTKKGYMGIAPSSTTRGDQVALFAGGVTPYIIRKVKTRFRFVGDCYVHGIMHGEALDASSFGTLDLV</sequence>
<feature type="domain" description="Heterokaryon incompatibility" evidence="1">
    <location>
        <begin position="115"/>
        <end position="265"/>
    </location>
</feature>
<dbReference type="PANTHER" id="PTHR24148:SF64">
    <property type="entry name" value="HETEROKARYON INCOMPATIBILITY DOMAIN-CONTAINING PROTEIN"/>
    <property type="match status" value="1"/>
</dbReference>
<evidence type="ECO:0000313" key="3">
    <source>
        <dbReference type="Proteomes" id="UP000799640"/>
    </source>
</evidence>
<evidence type="ECO:0000259" key="1">
    <source>
        <dbReference type="Pfam" id="PF06985"/>
    </source>
</evidence>
<proteinExistence type="predicted"/>
<protein>
    <submittedName>
        <fullName evidence="2">HET-domain-containing protein</fullName>
    </submittedName>
</protein>
<reference evidence="2" key="1">
    <citation type="journal article" date="2020" name="Stud. Mycol.">
        <title>101 Dothideomycetes genomes: a test case for predicting lifestyles and emergence of pathogens.</title>
        <authorList>
            <person name="Haridas S."/>
            <person name="Albert R."/>
            <person name="Binder M."/>
            <person name="Bloem J."/>
            <person name="Labutti K."/>
            <person name="Salamov A."/>
            <person name="Andreopoulos B."/>
            <person name="Baker S."/>
            <person name="Barry K."/>
            <person name="Bills G."/>
            <person name="Bluhm B."/>
            <person name="Cannon C."/>
            <person name="Castanera R."/>
            <person name="Culley D."/>
            <person name="Daum C."/>
            <person name="Ezra D."/>
            <person name="Gonzalez J."/>
            <person name="Henrissat B."/>
            <person name="Kuo A."/>
            <person name="Liang C."/>
            <person name="Lipzen A."/>
            <person name="Lutzoni F."/>
            <person name="Magnuson J."/>
            <person name="Mondo S."/>
            <person name="Nolan M."/>
            <person name="Ohm R."/>
            <person name="Pangilinan J."/>
            <person name="Park H.-J."/>
            <person name="Ramirez L."/>
            <person name="Alfaro M."/>
            <person name="Sun H."/>
            <person name="Tritt A."/>
            <person name="Yoshinaga Y."/>
            <person name="Zwiers L.-H."/>
            <person name="Turgeon B."/>
            <person name="Goodwin S."/>
            <person name="Spatafora J."/>
            <person name="Crous P."/>
            <person name="Grigoriev I."/>
        </authorList>
    </citation>
    <scope>NUCLEOTIDE SEQUENCE</scope>
    <source>
        <strain evidence="2">CBS 262.69</strain>
    </source>
</reference>
<accession>A0A6G1I277</accession>
<dbReference type="Pfam" id="PF06985">
    <property type="entry name" value="HET"/>
    <property type="match status" value="1"/>
</dbReference>
<name>A0A6G1I277_9PEZI</name>